<protein>
    <submittedName>
        <fullName evidence="1">Uncharacterized protein</fullName>
    </submittedName>
</protein>
<dbReference type="Proteomes" id="UP000821837">
    <property type="component" value="Unassembled WGS sequence"/>
</dbReference>
<reference evidence="1" key="2">
    <citation type="submission" date="2021-09" db="EMBL/GenBank/DDBJ databases">
        <authorList>
            <person name="Jia N."/>
            <person name="Wang J."/>
            <person name="Shi W."/>
            <person name="Du L."/>
            <person name="Sun Y."/>
            <person name="Zhan W."/>
            <person name="Jiang J."/>
            <person name="Wang Q."/>
            <person name="Zhang B."/>
            <person name="Ji P."/>
            <person name="Sakyi L.B."/>
            <person name="Cui X."/>
            <person name="Yuan T."/>
            <person name="Jiang B."/>
            <person name="Yang W."/>
            <person name="Lam T.T.-Y."/>
            <person name="Chang Q."/>
            <person name="Ding S."/>
            <person name="Wang X."/>
            <person name="Zhu J."/>
            <person name="Ruan X."/>
            <person name="Zhao L."/>
            <person name="Wei J."/>
            <person name="Que T."/>
            <person name="Du C."/>
            <person name="Cheng J."/>
            <person name="Dai P."/>
            <person name="Han X."/>
            <person name="Huang E."/>
            <person name="Gao Y."/>
            <person name="Liu J."/>
            <person name="Shao H."/>
            <person name="Ye R."/>
            <person name="Li L."/>
            <person name="Wei W."/>
            <person name="Wang X."/>
            <person name="Wang C."/>
            <person name="Huo Q."/>
            <person name="Li W."/>
            <person name="Guo W."/>
            <person name="Chen H."/>
            <person name="Chen S."/>
            <person name="Zhou L."/>
            <person name="Zhou L."/>
            <person name="Ni X."/>
            <person name="Tian J."/>
            <person name="Zhou Y."/>
            <person name="Sheng Y."/>
            <person name="Liu T."/>
            <person name="Pan Y."/>
            <person name="Xia L."/>
            <person name="Li J."/>
            <person name="Zhao F."/>
            <person name="Cao W."/>
        </authorList>
    </citation>
    <scope>NUCLEOTIDE SEQUENCE</scope>
    <source>
        <strain evidence="1">Rsan-2018</strain>
        <tissue evidence="1">Larvae</tissue>
    </source>
</reference>
<proteinExistence type="predicted"/>
<keyword evidence="2" id="KW-1185">Reference proteome</keyword>
<dbReference type="VEuPathDB" id="VectorBase:RSAN_029201"/>
<comment type="caution">
    <text evidence="1">The sequence shown here is derived from an EMBL/GenBank/DDBJ whole genome shotgun (WGS) entry which is preliminary data.</text>
</comment>
<dbReference type="AlphaFoldDB" id="A0A9D4SRD6"/>
<dbReference type="EMBL" id="JABSTV010001253">
    <property type="protein sequence ID" value="KAH7943839.1"/>
    <property type="molecule type" value="Genomic_DNA"/>
</dbReference>
<organism evidence="1 2">
    <name type="scientific">Rhipicephalus sanguineus</name>
    <name type="common">Brown dog tick</name>
    <name type="synonym">Ixodes sanguineus</name>
    <dbReference type="NCBI Taxonomy" id="34632"/>
    <lineage>
        <taxon>Eukaryota</taxon>
        <taxon>Metazoa</taxon>
        <taxon>Ecdysozoa</taxon>
        <taxon>Arthropoda</taxon>
        <taxon>Chelicerata</taxon>
        <taxon>Arachnida</taxon>
        <taxon>Acari</taxon>
        <taxon>Parasitiformes</taxon>
        <taxon>Ixodida</taxon>
        <taxon>Ixodoidea</taxon>
        <taxon>Ixodidae</taxon>
        <taxon>Rhipicephalinae</taxon>
        <taxon>Rhipicephalus</taxon>
        <taxon>Rhipicephalus</taxon>
    </lineage>
</organism>
<sequence length="399" mass="44853">MTFMCPLVLRLKQEPETGLSAGISSPLTTCLGAESGNFYLVLWQQCSTSTQVTLCRVPGSLVRSPHLDVLSLLQNQVSEKRSQKDDFADKKHSVCNQTANKDVQRVSFVNKLRTTVRSVANSNSSLTLQGKQTLSIGRIRGMLLSRKLLLILQRVKRRPPFSFVNYIDSYGQKRPCYPEEIIRECVVGRFLSPKEYDHAWTPQLLTLPAKCTLQRGAPPRTRGVVATLYCFRRRSRRELKASKEPVRNVRRRQRSFLLILPSGRWRSGSGQPEAGIRSSGWLRASSCRMFWLAESVESAYVDSGTAAFVPSDVTDLRGRHLSEANATAGLAICNTGSSLDLALVSQCCAYSWTRARDTCGWDYNYPIVLSPYHPRRGEGVFRELCTNREPASGWVWKPL</sequence>
<evidence type="ECO:0000313" key="2">
    <source>
        <dbReference type="Proteomes" id="UP000821837"/>
    </source>
</evidence>
<gene>
    <name evidence="1" type="ORF">HPB52_011982</name>
</gene>
<evidence type="ECO:0000313" key="1">
    <source>
        <dbReference type="EMBL" id="KAH7943839.1"/>
    </source>
</evidence>
<reference evidence="1" key="1">
    <citation type="journal article" date="2020" name="Cell">
        <title>Large-Scale Comparative Analyses of Tick Genomes Elucidate Their Genetic Diversity and Vector Capacities.</title>
        <authorList>
            <consortium name="Tick Genome and Microbiome Consortium (TIGMIC)"/>
            <person name="Jia N."/>
            <person name="Wang J."/>
            <person name="Shi W."/>
            <person name="Du L."/>
            <person name="Sun Y."/>
            <person name="Zhan W."/>
            <person name="Jiang J.F."/>
            <person name="Wang Q."/>
            <person name="Zhang B."/>
            <person name="Ji P."/>
            <person name="Bell-Sakyi L."/>
            <person name="Cui X.M."/>
            <person name="Yuan T.T."/>
            <person name="Jiang B.G."/>
            <person name="Yang W.F."/>
            <person name="Lam T.T."/>
            <person name="Chang Q.C."/>
            <person name="Ding S.J."/>
            <person name="Wang X.J."/>
            <person name="Zhu J.G."/>
            <person name="Ruan X.D."/>
            <person name="Zhao L."/>
            <person name="Wei J.T."/>
            <person name="Ye R.Z."/>
            <person name="Que T.C."/>
            <person name="Du C.H."/>
            <person name="Zhou Y.H."/>
            <person name="Cheng J.X."/>
            <person name="Dai P.F."/>
            <person name="Guo W.B."/>
            <person name="Han X.H."/>
            <person name="Huang E.J."/>
            <person name="Li L.F."/>
            <person name="Wei W."/>
            <person name="Gao Y.C."/>
            <person name="Liu J.Z."/>
            <person name="Shao H.Z."/>
            <person name="Wang X."/>
            <person name="Wang C.C."/>
            <person name="Yang T.C."/>
            <person name="Huo Q.B."/>
            <person name="Li W."/>
            <person name="Chen H.Y."/>
            <person name="Chen S.E."/>
            <person name="Zhou L.G."/>
            <person name="Ni X.B."/>
            <person name="Tian J.H."/>
            <person name="Sheng Y."/>
            <person name="Liu T."/>
            <person name="Pan Y.S."/>
            <person name="Xia L.Y."/>
            <person name="Li J."/>
            <person name="Zhao F."/>
            <person name="Cao W.C."/>
        </authorList>
    </citation>
    <scope>NUCLEOTIDE SEQUENCE</scope>
    <source>
        <strain evidence="1">Rsan-2018</strain>
    </source>
</reference>
<name>A0A9D4SRD6_RHISA</name>
<accession>A0A9D4SRD6</accession>